<organism evidence="5 6">
    <name type="scientific">Enhygromyxa salina</name>
    <dbReference type="NCBI Taxonomy" id="215803"/>
    <lineage>
        <taxon>Bacteria</taxon>
        <taxon>Pseudomonadati</taxon>
        <taxon>Myxococcota</taxon>
        <taxon>Polyangia</taxon>
        <taxon>Nannocystales</taxon>
        <taxon>Nannocystaceae</taxon>
        <taxon>Enhygromyxa</taxon>
    </lineage>
</organism>
<keyword evidence="2 5" id="KW-0808">Transferase</keyword>
<dbReference type="PANTHER" id="PTHR10545">
    <property type="entry name" value="DIAMINE N-ACETYLTRANSFERASE"/>
    <property type="match status" value="1"/>
</dbReference>
<dbReference type="InterPro" id="IPR000182">
    <property type="entry name" value="GNAT_dom"/>
</dbReference>
<dbReference type="AlphaFoldDB" id="A0A2S9XIJ5"/>
<keyword evidence="3" id="KW-0012">Acyltransferase</keyword>
<keyword evidence="6" id="KW-1185">Reference proteome</keyword>
<evidence type="ECO:0000313" key="6">
    <source>
        <dbReference type="Proteomes" id="UP000237968"/>
    </source>
</evidence>
<name>A0A2S9XIJ5_9BACT</name>
<dbReference type="EMBL" id="PVNK01000207">
    <property type="protein sequence ID" value="PRP92657.1"/>
    <property type="molecule type" value="Genomic_DNA"/>
</dbReference>
<dbReference type="InterPro" id="IPR051016">
    <property type="entry name" value="Diverse_Substrate_AcTransf"/>
</dbReference>
<evidence type="ECO:0000256" key="1">
    <source>
        <dbReference type="ARBA" id="ARBA00008694"/>
    </source>
</evidence>
<dbReference type="Gene3D" id="3.40.630.30">
    <property type="match status" value="1"/>
</dbReference>
<dbReference type="PANTHER" id="PTHR10545:SF29">
    <property type="entry name" value="GH14572P-RELATED"/>
    <property type="match status" value="1"/>
</dbReference>
<dbReference type="FunFam" id="3.40.630.30:FF:000064">
    <property type="entry name" value="GNAT family acetyltransferase"/>
    <property type="match status" value="1"/>
</dbReference>
<protein>
    <submittedName>
        <fullName evidence="5">Putative acetyltransferase</fullName>
    </submittedName>
</protein>
<proteinExistence type="inferred from homology"/>
<feature type="domain" description="N-acetyltransferase" evidence="4">
    <location>
        <begin position="3"/>
        <end position="159"/>
    </location>
</feature>
<evidence type="ECO:0000256" key="3">
    <source>
        <dbReference type="ARBA" id="ARBA00023315"/>
    </source>
</evidence>
<dbReference type="PROSITE" id="PS51186">
    <property type="entry name" value="GNAT"/>
    <property type="match status" value="1"/>
</dbReference>
<comment type="similarity">
    <text evidence="1">Belongs to the acetyltransferase family.</text>
</comment>
<gene>
    <name evidence="5" type="ORF">ENSA5_48390</name>
</gene>
<accession>A0A2S9XIJ5</accession>
<evidence type="ECO:0000256" key="2">
    <source>
        <dbReference type="ARBA" id="ARBA00022679"/>
    </source>
</evidence>
<reference evidence="5 6" key="1">
    <citation type="submission" date="2018-03" db="EMBL/GenBank/DDBJ databases">
        <title>Draft Genome Sequences of the Obligatory Marine Myxobacteria Enhygromyxa salina SWB005.</title>
        <authorList>
            <person name="Poehlein A."/>
            <person name="Moghaddam J.A."/>
            <person name="Harms H."/>
            <person name="Alanjari M."/>
            <person name="Koenig G.M."/>
            <person name="Daniel R."/>
            <person name="Schaeberle T.F."/>
        </authorList>
    </citation>
    <scope>NUCLEOTIDE SEQUENCE [LARGE SCALE GENOMIC DNA]</scope>
    <source>
        <strain evidence="5 6">SWB005</strain>
    </source>
</reference>
<dbReference type="RefSeq" id="WP_258182999.1">
    <property type="nucleotide sequence ID" value="NZ_PVNK01000207.1"/>
</dbReference>
<sequence length="170" mass="19131">MTARIRFAKPDDASTLHRFICELAVYEREPDVVEVTPAELRAQLGQDPPPFECLLVEEPVGDAHLARGFALFFHNYSTWRGRPGLYLEDLYVSPEHRGRGHGRALLAALARLARARGCARMEWSVLDWNTPAIDFYEGLGATKMSQWRSFRLSDEALAELANSGRDPGQC</sequence>
<evidence type="ECO:0000259" key="4">
    <source>
        <dbReference type="PROSITE" id="PS51186"/>
    </source>
</evidence>
<evidence type="ECO:0000313" key="5">
    <source>
        <dbReference type="EMBL" id="PRP92657.1"/>
    </source>
</evidence>
<comment type="caution">
    <text evidence="5">The sequence shown here is derived from an EMBL/GenBank/DDBJ whole genome shotgun (WGS) entry which is preliminary data.</text>
</comment>
<dbReference type="CDD" id="cd04301">
    <property type="entry name" value="NAT_SF"/>
    <property type="match status" value="1"/>
</dbReference>
<dbReference type="Pfam" id="PF00583">
    <property type="entry name" value="Acetyltransf_1"/>
    <property type="match status" value="1"/>
</dbReference>
<dbReference type="SUPFAM" id="SSF55729">
    <property type="entry name" value="Acyl-CoA N-acyltransferases (Nat)"/>
    <property type="match status" value="1"/>
</dbReference>
<dbReference type="Proteomes" id="UP000237968">
    <property type="component" value="Unassembled WGS sequence"/>
</dbReference>
<dbReference type="InterPro" id="IPR016181">
    <property type="entry name" value="Acyl_CoA_acyltransferase"/>
</dbReference>
<dbReference type="GO" id="GO:0008080">
    <property type="term" value="F:N-acetyltransferase activity"/>
    <property type="evidence" value="ECO:0007669"/>
    <property type="project" value="TreeGrafter"/>
</dbReference>